<dbReference type="PANTHER" id="PTHR21008:SF1">
    <property type="entry name" value="25S RRNA (ADENINE(2142)-N(1))-METHYLTRANSFERASE"/>
    <property type="match status" value="1"/>
</dbReference>
<comment type="similarity">
    <text evidence="4">Belongs to the BMT2 family.</text>
</comment>
<dbReference type="GO" id="GO:0016433">
    <property type="term" value="F:rRNA (adenine) methyltransferase activity"/>
    <property type="evidence" value="ECO:0007669"/>
    <property type="project" value="UniProtKB-UniRule"/>
</dbReference>
<organism evidence="5 6">
    <name type="scientific">Clydaea vesicula</name>
    <dbReference type="NCBI Taxonomy" id="447962"/>
    <lineage>
        <taxon>Eukaryota</taxon>
        <taxon>Fungi</taxon>
        <taxon>Fungi incertae sedis</taxon>
        <taxon>Chytridiomycota</taxon>
        <taxon>Chytridiomycota incertae sedis</taxon>
        <taxon>Chytridiomycetes</taxon>
        <taxon>Lobulomycetales</taxon>
        <taxon>Lobulomycetaceae</taxon>
        <taxon>Clydaea</taxon>
    </lineage>
</organism>
<evidence type="ECO:0000256" key="1">
    <source>
        <dbReference type="ARBA" id="ARBA00022603"/>
    </source>
</evidence>
<reference evidence="5" key="1">
    <citation type="submission" date="2020-05" db="EMBL/GenBank/DDBJ databases">
        <title>Phylogenomic resolution of chytrid fungi.</title>
        <authorList>
            <person name="Stajich J.E."/>
            <person name="Amses K."/>
            <person name="Simmons R."/>
            <person name="Seto K."/>
            <person name="Myers J."/>
            <person name="Bonds A."/>
            <person name="Quandt C.A."/>
            <person name="Barry K."/>
            <person name="Liu P."/>
            <person name="Grigoriev I."/>
            <person name="Longcore J.E."/>
            <person name="James T.Y."/>
        </authorList>
    </citation>
    <scope>NUCLEOTIDE SEQUENCE</scope>
    <source>
        <strain evidence="5">JEL0476</strain>
    </source>
</reference>
<proteinExistence type="inferred from homology"/>
<keyword evidence="1 4" id="KW-0489">Methyltransferase</keyword>
<evidence type="ECO:0000313" key="6">
    <source>
        <dbReference type="Proteomes" id="UP001211065"/>
    </source>
</evidence>
<dbReference type="InterPro" id="IPR021867">
    <property type="entry name" value="Bmt2/SAMTOR"/>
</dbReference>
<sequence>MGKKKTKLTAVTTKKFKKVENSQKLITNFHVLNKLLARATDKKEKQEIKKKLNALGGLNTYQKASLSAGNERKGLGSNGKCCCCGEKLLNYKKEKSRKIRVLDVGGLSGATFSKYAYAIDATYIDLNPQKSNVVKQDFFQRPTPETCFNNHNAEAYNIMETDYFDCISLSLVLNFVPTPELRGKMLQKCLEFLPKSGKGFIFIVLPAPCVRNSRYMSHEVLLKIMKLLHFDLKEYHYSLRLGFYLFQSMEFAEQHNSMERVEYKKHKIKDGVGLNNFCITL</sequence>
<gene>
    <name evidence="5" type="ORF">HK099_002258</name>
</gene>
<comment type="caution">
    <text evidence="5">The sequence shown here is derived from an EMBL/GenBank/DDBJ whole genome shotgun (WGS) entry which is preliminary data.</text>
</comment>
<dbReference type="Proteomes" id="UP001211065">
    <property type="component" value="Unassembled WGS sequence"/>
</dbReference>
<dbReference type="SUPFAM" id="SSF53335">
    <property type="entry name" value="S-adenosyl-L-methionine-dependent methyltransferases"/>
    <property type="match status" value="1"/>
</dbReference>
<keyword evidence="2 4" id="KW-0808">Transferase</keyword>
<dbReference type="Pfam" id="PF11968">
    <property type="entry name" value="Bmt2"/>
    <property type="match status" value="1"/>
</dbReference>
<feature type="binding site" evidence="4">
    <location>
        <position position="105"/>
    </location>
    <ligand>
        <name>S-adenosyl-L-methionine</name>
        <dbReference type="ChEBI" id="CHEBI:59789"/>
    </ligand>
</feature>
<evidence type="ECO:0000256" key="3">
    <source>
        <dbReference type="ARBA" id="ARBA00022691"/>
    </source>
</evidence>
<dbReference type="AlphaFoldDB" id="A0AAD5TXS5"/>
<evidence type="ECO:0000313" key="5">
    <source>
        <dbReference type="EMBL" id="KAJ3201422.1"/>
    </source>
</evidence>
<dbReference type="GO" id="GO:0005730">
    <property type="term" value="C:nucleolus"/>
    <property type="evidence" value="ECO:0007669"/>
    <property type="project" value="UniProtKB-SubCell"/>
</dbReference>
<dbReference type="Gene3D" id="3.40.50.150">
    <property type="entry name" value="Vaccinia Virus protein VP39"/>
    <property type="match status" value="1"/>
</dbReference>
<evidence type="ECO:0000256" key="2">
    <source>
        <dbReference type="ARBA" id="ARBA00022679"/>
    </source>
</evidence>
<keyword evidence="6" id="KW-1185">Reference proteome</keyword>
<dbReference type="InterPro" id="IPR029063">
    <property type="entry name" value="SAM-dependent_MTases_sf"/>
</dbReference>
<protein>
    <recommendedName>
        <fullName evidence="4">25S rRNA adenine-N(1) methyltransferase</fullName>
        <ecNumber evidence="4">2.1.1.-</ecNumber>
    </recommendedName>
</protein>
<evidence type="ECO:0000256" key="4">
    <source>
        <dbReference type="HAMAP-Rule" id="MF_03044"/>
    </source>
</evidence>
<feature type="binding site" evidence="4">
    <location>
        <position position="125"/>
    </location>
    <ligand>
        <name>S-adenosyl-L-methionine</name>
        <dbReference type="ChEBI" id="CHEBI:59789"/>
    </ligand>
</feature>
<keyword evidence="4" id="KW-0539">Nucleus</keyword>
<dbReference type="EMBL" id="JADGJW010001730">
    <property type="protein sequence ID" value="KAJ3201422.1"/>
    <property type="molecule type" value="Genomic_DNA"/>
</dbReference>
<keyword evidence="3 4" id="KW-0949">S-adenosyl-L-methionine</keyword>
<dbReference type="PANTHER" id="PTHR21008">
    <property type="entry name" value="S-ADENOSYLMETHIONINE SENSOR UPSTREAM OF MTORC1-RELATED"/>
    <property type="match status" value="1"/>
</dbReference>
<comment type="subcellular location">
    <subcellularLocation>
        <location evidence="4">Nucleus</location>
        <location evidence="4">Nucleolus</location>
    </subcellularLocation>
</comment>
<name>A0AAD5TXS5_9FUNG</name>
<comment type="function">
    <text evidence="4">S-adenosyl-L-methionine-dependent methyltransferase that specifically methylates the N(1) position of an adenine present in helix 65 in 25S rRNA.</text>
</comment>
<dbReference type="HAMAP" id="MF_03044">
    <property type="entry name" value="BMT2"/>
    <property type="match status" value="1"/>
</dbReference>
<dbReference type="EC" id="2.1.1.-" evidence="4"/>
<accession>A0AAD5TXS5</accession>